<dbReference type="KEGG" id="mbd:MEBOL_005383"/>
<name>A0A250IL39_9BACT</name>
<feature type="region of interest" description="Disordered" evidence="1">
    <location>
        <begin position="59"/>
        <end position="99"/>
    </location>
</feature>
<dbReference type="Proteomes" id="UP000217289">
    <property type="component" value="Chromosome"/>
</dbReference>
<dbReference type="PROSITE" id="PS00018">
    <property type="entry name" value="EF_HAND_1"/>
    <property type="match status" value="2"/>
</dbReference>
<dbReference type="InterPro" id="IPR002048">
    <property type="entry name" value="EF_hand_dom"/>
</dbReference>
<feature type="signal peptide" evidence="2">
    <location>
        <begin position="1"/>
        <end position="23"/>
    </location>
</feature>
<evidence type="ECO:0000256" key="2">
    <source>
        <dbReference type="SAM" id="SignalP"/>
    </source>
</evidence>
<dbReference type="Pfam" id="PF08757">
    <property type="entry name" value="CotH"/>
    <property type="match status" value="1"/>
</dbReference>
<evidence type="ECO:0000259" key="3">
    <source>
        <dbReference type="Pfam" id="PF13202"/>
    </source>
</evidence>
<evidence type="ECO:0000313" key="5">
    <source>
        <dbReference type="Proteomes" id="UP000217289"/>
    </source>
</evidence>
<dbReference type="InterPro" id="IPR014867">
    <property type="entry name" value="Spore_coat_CotH_CotH2/3/7"/>
</dbReference>
<keyword evidence="5" id="KW-1185">Reference proteome</keyword>
<accession>A0A250IL39</accession>
<dbReference type="PANTHER" id="PTHR40050">
    <property type="entry name" value="INNER SPORE COAT PROTEIN H"/>
    <property type="match status" value="1"/>
</dbReference>
<gene>
    <name evidence="4" type="ORF">MEBOL_005383</name>
</gene>
<dbReference type="OrthoDB" id="258535at2"/>
<feature type="chain" id="PRO_5012648337" description="EF-hand domain-containing protein" evidence="2">
    <location>
        <begin position="24"/>
        <end position="633"/>
    </location>
</feature>
<dbReference type="PANTHER" id="PTHR40050:SF1">
    <property type="entry name" value="INNER SPORE COAT PROTEIN H"/>
    <property type="match status" value="1"/>
</dbReference>
<keyword evidence="2" id="KW-0732">Signal</keyword>
<dbReference type="EMBL" id="CP022163">
    <property type="protein sequence ID" value="ATB31911.1"/>
    <property type="molecule type" value="Genomic_DNA"/>
</dbReference>
<feature type="region of interest" description="Disordered" evidence="1">
    <location>
        <begin position="547"/>
        <end position="568"/>
    </location>
</feature>
<dbReference type="RefSeq" id="WP_157775518.1">
    <property type="nucleotide sequence ID" value="NZ_CP022163.1"/>
</dbReference>
<dbReference type="GO" id="GO:0005509">
    <property type="term" value="F:calcium ion binding"/>
    <property type="evidence" value="ECO:0007669"/>
    <property type="project" value="InterPro"/>
</dbReference>
<sequence length="633" mass="69311">MKTVSGVLVGLFGVLGLAGGAVAAPAARPAPDSAAKLFQTNTVWDVHLSFTPEQWAAIEPAPPARGPAGGPGGPPRGMGPANLLVPGMMRDGDLDQSGTLSKEEMRALATRWFSEWDEGKRGKLDAEQLRGGLSAMSDMATLLAGGHKGRRGEEKRGGLAALMGIEFPYVHANLDFEGKGLSDVGVRYKGNFSYMQSRDQLKRSLKVDLDRFEPKRAWLGLSTLNFHSNVTDASWMNEVLSYRFYRDAGVPASRTTYARVSISVPGKYDHEYLGLYSIVEDVDASFARTNFGSEQGAIFKPSTPALFTDLGDDWADYERTYEPKGTLTPKQSARLIQFCKFVSHASDAEFAAKLDQFLDVEAFARYLAATVHLSTLDSLLVMGQNFHVYLHPKTQKFSIIPWDLDHSFGQFPMLNNKVQEDLNIDKPWQGDKRFLARVFQVEKFKKLYVARLKELNQGLFKPERFSQQVDETAKVLRPFIEAESADKLARFDKVVAGELIEPLPIKMAKPPPSAPGAAPGGPPAPMLDKVRPIKVFAGVRARSVADQLAGKSKGTSLDRPGPGGANPTQFLAPVFQATLDSDKDGDISQDEFIQGFGKWFDGWSPTGDALSREQLMEGVNKVFMPAPPPKPAP</sequence>
<dbReference type="AlphaFoldDB" id="A0A250IL39"/>
<reference evidence="4 5" key="1">
    <citation type="submission" date="2017-06" db="EMBL/GenBank/DDBJ databases">
        <authorList>
            <person name="Kim H.J."/>
            <person name="Triplett B.A."/>
        </authorList>
    </citation>
    <scope>NUCLEOTIDE SEQUENCE [LARGE SCALE GENOMIC DNA]</scope>
    <source>
        <strain evidence="4 5">DSM 14713</strain>
    </source>
</reference>
<dbReference type="Pfam" id="PF13202">
    <property type="entry name" value="EF-hand_5"/>
    <property type="match status" value="1"/>
</dbReference>
<evidence type="ECO:0000256" key="1">
    <source>
        <dbReference type="SAM" id="MobiDB-lite"/>
    </source>
</evidence>
<dbReference type="SUPFAM" id="SSF47473">
    <property type="entry name" value="EF-hand"/>
    <property type="match status" value="1"/>
</dbReference>
<dbReference type="InterPro" id="IPR018247">
    <property type="entry name" value="EF_Hand_1_Ca_BS"/>
</dbReference>
<organism evidence="4 5">
    <name type="scientific">Melittangium boletus DSM 14713</name>
    <dbReference type="NCBI Taxonomy" id="1294270"/>
    <lineage>
        <taxon>Bacteria</taxon>
        <taxon>Pseudomonadati</taxon>
        <taxon>Myxococcota</taxon>
        <taxon>Myxococcia</taxon>
        <taxon>Myxococcales</taxon>
        <taxon>Cystobacterineae</taxon>
        <taxon>Archangiaceae</taxon>
        <taxon>Melittangium</taxon>
    </lineage>
</organism>
<protein>
    <recommendedName>
        <fullName evidence="3">EF-hand domain-containing protein</fullName>
    </recommendedName>
</protein>
<feature type="domain" description="EF-hand" evidence="3">
    <location>
        <begin position="91"/>
        <end position="108"/>
    </location>
</feature>
<proteinExistence type="predicted"/>
<dbReference type="InterPro" id="IPR011992">
    <property type="entry name" value="EF-hand-dom_pair"/>
</dbReference>
<evidence type="ECO:0000313" key="4">
    <source>
        <dbReference type="EMBL" id="ATB31911.1"/>
    </source>
</evidence>